<dbReference type="Proteomes" id="UP000256304">
    <property type="component" value="Unassembled WGS sequence"/>
</dbReference>
<evidence type="ECO:0000256" key="2">
    <source>
        <dbReference type="ARBA" id="ARBA00022857"/>
    </source>
</evidence>
<dbReference type="NCBIfam" id="TIGR00745">
    <property type="entry name" value="apbA_panE"/>
    <property type="match status" value="1"/>
</dbReference>
<keyword evidence="4" id="KW-0566">Pantothenate biosynthesis</keyword>
<dbReference type="GO" id="GO:0005737">
    <property type="term" value="C:cytoplasm"/>
    <property type="evidence" value="ECO:0007669"/>
    <property type="project" value="TreeGrafter"/>
</dbReference>
<dbReference type="Gene3D" id="3.40.50.720">
    <property type="entry name" value="NAD(P)-binding Rossmann-like Domain"/>
    <property type="match status" value="1"/>
</dbReference>
<dbReference type="PANTHER" id="PTHR21708">
    <property type="entry name" value="PROBABLE 2-DEHYDROPANTOATE 2-REDUCTASE"/>
    <property type="match status" value="1"/>
</dbReference>
<dbReference type="EMBL" id="QTTN01000011">
    <property type="protein sequence ID" value="REE86201.1"/>
    <property type="molecule type" value="Genomic_DNA"/>
</dbReference>
<dbReference type="OrthoDB" id="9793586at2"/>
<dbReference type="InterPro" id="IPR051402">
    <property type="entry name" value="KPR-Related"/>
</dbReference>
<comment type="function">
    <text evidence="4">Catalyzes the NADPH-dependent reduction of ketopantoate into pantoic acid.</text>
</comment>
<keyword evidence="3 4" id="KW-0560">Oxidoreductase</keyword>
<dbReference type="InterPro" id="IPR008927">
    <property type="entry name" value="6-PGluconate_DH-like_C_sf"/>
</dbReference>
<dbReference type="InterPro" id="IPR013328">
    <property type="entry name" value="6PGD_dom2"/>
</dbReference>
<protein>
    <recommendedName>
        <fullName evidence="4">2-dehydropantoate 2-reductase</fullName>
        <ecNumber evidence="4">1.1.1.169</ecNumber>
    </recommendedName>
    <alternativeName>
        <fullName evidence="4">Ketopantoate reductase</fullName>
    </alternativeName>
</protein>
<dbReference type="Gene3D" id="1.10.1040.10">
    <property type="entry name" value="N-(1-d-carboxylethyl)-l-norvaline Dehydrogenase, domain 2"/>
    <property type="match status" value="1"/>
</dbReference>
<evidence type="ECO:0000256" key="4">
    <source>
        <dbReference type="RuleBase" id="RU362068"/>
    </source>
</evidence>
<comment type="caution">
    <text evidence="7">The sequence shown here is derived from an EMBL/GenBank/DDBJ whole genome shotgun (WGS) entry which is preliminary data.</text>
</comment>
<feature type="domain" description="Ketopantoate reductase N-terminal" evidence="5">
    <location>
        <begin position="2"/>
        <end position="150"/>
    </location>
</feature>
<dbReference type="GO" id="GO:0015940">
    <property type="term" value="P:pantothenate biosynthetic process"/>
    <property type="evidence" value="ECO:0007669"/>
    <property type="project" value="UniProtKB-UniPathway"/>
</dbReference>
<feature type="domain" description="Ketopantoate reductase C-terminal" evidence="6">
    <location>
        <begin position="179"/>
        <end position="300"/>
    </location>
</feature>
<dbReference type="UniPathway" id="UPA00028">
    <property type="reaction ID" value="UER00004"/>
</dbReference>
<gene>
    <name evidence="7" type="ORF">A8990_11198</name>
</gene>
<dbReference type="SUPFAM" id="SSF48179">
    <property type="entry name" value="6-phosphogluconate dehydrogenase C-terminal domain-like"/>
    <property type="match status" value="1"/>
</dbReference>
<evidence type="ECO:0000313" key="7">
    <source>
        <dbReference type="EMBL" id="REE86201.1"/>
    </source>
</evidence>
<dbReference type="AlphaFoldDB" id="A0A3D9S1L8"/>
<dbReference type="SUPFAM" id="SSF51735">
    <property type="entry name" value="NAD(P)-binding Rossmann-fold domains"/>
    <property type="match status" value="1"/>
</dbReference>
<dbReference type="EC" id="1.1.1.169" evidence="4"/>
<keyword evidence="8" id="KW-1185">Reference proteome</keyword>
<evidence type="ECO:0000256" key="1">
    <source>
        <dbReference type="ARBA" id="ARBA00007870"/>
    </source>
</evidence>
<evidence type="ECO:0000256" key="3">
    <source>
        <dbReference type="ARBA" id="ARBA00023002"/>
    </source>
</evidence>
<dbReference type="FunFam" id="1.10.1040.10:FF:000017">
    <property type="entry name" value="2-dehydropantoate 2-reductase"/>
    <property type="match status" value="1"/>
</dbReference>
<dbReference type="PANTHER" id="PTHR21708:SF26">
    <property type="entry name" value="2-DEHYDROPANTOATE 2-REDUCTASE"/>
    <property type="match status" value="1"/>
</dbReference>
<dbReference type="InterPro" id="IPR013752">
    <property type="entry name" value="KPA_reductase"/>
</dbReference>
<reference evidence="7 8" key="1">
    <citation type="submission" date="2018-08" db="EMBL/GenBank/DDBJ databases">
        <title>Genomic Encyclopedia of Type Strains, Phase III (KMG-III): the genomes of soil and plant-associated and newly described type strains.</title>
        <authorList>
            <person name="Whitman W."/>
        </authorList>
    </citation>
    <scope>NUCLEOTIDE SEQUENCE [LARGE SCALE GENOMIC DNA]</scope>
    <source>
        <strain evidence="7 8">CGMCC 1.10966</strain>
    </source>
</reference>
<dbReference type="InterPro" id="IPR036291">
    <property type="entry name" value="NAD(P)-bd_dom_sf"/>
</dbReference>
<dbReference type="RefSeq" id="WP_116189214.1">
    <property type="nucleotide sequence ID" value="NZ_QTTN01000011.1"/>
</dbReference>
<dbReference type="Pfam" id="PF02558">
    <property type="entry name" value="ApbA"/>
    <property type="match status" value="1"/>
</dbReference>
<dbReference type="InterPro" id="IPR013332">
    <property type="entry name" value="KPR_N"/>
</dbReference>
<evidence type="ECO:0000259" key="5">
    <source>
        <dbReference type="Pfam" id="PF02558"/>
    </source>
</evidence>
<evidence type="ECO:0000313" key="8">
    <source>
        <dbReference type="Proteomes" id="UP000256304"/>
    </source>
</evidence>
<name>A0A3D9S1L8_9BACL</name>
<dbReference type="InterPro" id="IPR003710">
    <property type="entry name" value="ApbA"/>
</dbReference>
<comment type="pathway">
    <text evidence="4">Cofactor biosynthesis; (R)-pantothenate biosynthesis; (R)-pantoate from 3-methyl-2-oxobutanoate: step 2/2.</text>
</comment>
<dbReference type="Pfam" id="PF08546">
    <property type="entry name" value="ApbA_C"/>
    <property type="match status" value="1"/>
</dbReference>
<accession>A0A3D9S1L8</accession>
<comment type="catalytic activity">
    <reaction evidence="4">
        <text>(R)-pantoate + NADP(+) = 2-dehydropantoate + NADPH + H(+)</text>
        <dbReference type="Rhea" id="RHEA:16233"/>
        <dbReference type="ChEBI" id="CHEBI:11561"/>
        <dbReference type="ChEBI" id="CHEBI:15378"/>
        <dbReference type="ChEBI" id="CHEBI:15980"/>
        <dbReference type="ChEBI" id="CHEBI:57783"/>
        <dbReference type="ChEBI" id="CHEBI:58349"/>
        <dbReference type="EC" id="1.1.1.169"/>
    </reaction>
</comment>
<organism evidence="7 8">
    <name type="scientific">Paenibacillus taihuensis</name>
    <dbReference type="NCBI Taxonomy" id="1156355"/>
    <lineage>
        <taxon>Bacteria</taxon>
        <taxon>Bacillati</taxon>
        <taxon>Bacillota</taxon>
        <taxon>Bacilli</taxon>
        <taxon>Bacillales</taxon>
        <taxon>Paenibacillaceae</taxon>
        <taxon>Paenibacillus</taxon>
    </lineage>
</organism>
<proteinExistence type="inferred from homology"/>
<dbReference type="GO" id="GO:0008677">
    <property type="term" value="F:2-dehydropantoate 2-reductase activity"/>
    <property type="evidence" value="ECO:0007669"/>
    <property type="project" value="UniProtKB-EC"/>
</dbReference>
<sequence length="306" mass="31427">MIAIVGAGAMGGMLAARLTAAKHDVTLIDVSEALVARINENGLIVDGKEGSEQVNVRAASNPSVIGAADTVFFFVKAQHTDGAAKLAAPLVGPDTTVVSLQNGWGNADVLSSHFPLEQIVVGVTYHSATVVGLGHVAHTGKGATFIGPYADGQTLDRAAQVGELLSDAGIPAEVTALVKTEVWKKLILNAATLPTSALTGLCAGVQGEPGPLLQLVDDLAAEAAAVARALGYAIETEERIQRIHTVLEGAGKGKSSMLQDAEGRRKTEIEVINGAVVKAAASLGIDVPLNKAMVALIAGLERGWRQ</sequence>
<comment type="similarity">
    <text evidence="1 4">Belongs to the ketopantoate reductase family.</text>
</comment>
<keyword evidence="2 4" id="KW-0521">NADP</keyword>
<evidence type="ECO:0000259" key="6">
    <source>
        <dbReference type="Pfam" id="PF08546"/>
    </source>
</evidence>